<keyword evidence="19" id="KW-1133">Transmembrane helix</keyword>
<evidence type="ECO:0000313" key="21">
    <source>
        <dbReference type="EMBL" id="NLR63419.1"/>
    </source>
</evidence>
<evidence type="ECO:0000256" key="15">
    <source>
        <dbReference type="ARBA" id="ARBA00023012"/>
    </source>
</evidence>
<keyword evidence="19" id="KW-0812">Transmembrane</keyword>
<dbReference type="InterPro" id="IPR003594">
    <property type="entry name" value="HATPase_dom"/>
</dbReference>
<keyword evidence="15" id="KW-0902">Two-component regulatory system</keyword>
<evidence type="ECO:0000256" key="10">
    <source>
        <dbReference type="ARBA" id="ARBA00022723"/>
    </source>
</evidence>
<dbReference type="InterPro" id="IPR011990">
    <property type="entry name" value="TPR-like_helical_dom_sf"/>
</dbReference>
<comment type="function">
    <text evidence="17">Member of the two-component regulatory system NreB/NreC involved in the control of dissimilatory nitrate/nitrite reduction in response to oxygen. NreB functions as a direct oxygen sensor histidine kinase which is autophosphorylated, in the absence of oxygen, probably at the conserved histidine residue, and transfers its phosphate group probably to a conserved aspartate residue of NreC. NreB/NreC activates the expression of the nitrate (narGHJI) and nitrite (nir) reductase operons, as well as the putative nitrate transporter gene narT.</text>
</comment>
<evidence type="ECO:0000256" key="9">
    <source>
        <dbReference type="ARBA" id="ARBA00022679"/>
    </source>
</evidence>
<evidence type="ECO:0000256" key="11">
    <source>
        <dbReference type="ARBA" id="ARBA00022741"/>
    </source>
</evidence>
<evidence type="ECO:0000256" key="2">
    <source>
        <dbReference type="ARBA" id="ARBA00001966"/>
    </source>
</evidence>
<evidence type="ECO:0000256" key="4">
    <source>
        <dbReference type="ARBA" id="ARBA00012438"/>
    </source>
</evidence>
<dbReference type="InterPro" id="IPR050482">
    <property type="entry name" value="Sensor_HK_TwoCompSys"/>
</dbReference>
<evidence type="ECO:0000256" key="3">
    <source>
        <dbReference type="ARBA" id="ARBA00004496"/>
    </source>
</evidence>
<dbReference type="PANTHER" id="PTHR24421:SF10">
    <property type="entry name" value="NITRATE_NITRITE SENSOR PROTEIN NARQ"/>
    <property type="match status" value="1"/>
</dbReference>
<dbReference type="GO" id="GO:0051539">
    <property type="term" value="F:4 iron, 4 sulfur cluster binding"/>
    <property type="evidence" value="ECO:0007669"/>
    <property type="project" value="UniProtKB-KW"/>
</dbReference>
<comment type="cofactor">
    <cofactor evidence="2">
        <name>[4Fe-4S] cluster</name>
        <dbReference type="ChEBI" id="CHEBI:49883"/>
    </cofactor>
</comment>
<reference evidence="21 22" key="1">
    <citation type="submission" date="2020-04" db="EMBL/GenBank/DDBJ databases">
        <authorList>
            <person name="Yin C."/>
        </authorList>
    </citation>
    <scope>NUCLEOTIDE SEQUENCE [LARGE SCALE GENOMIC DNA]</scope>
    <source>
        <strain evidence="21 22">Ae27</strain>
    </source>
</reference>
<evidence type="ECO:0000256" key="13">
    <source>
        <dbReference type="ARBA" id="ARBA00022840"/>
    </source>
</evidence>
<accession>A0A847R8K1</accession>
<evidence type="ECO:0000256" key="7">
    <source>
        <dbReference type="ARBA" id="ARBA00022490"/>
    </source>
</evidence>
<gene>
    <name evidence="21" type="ORF">HGH92_03790</name>
</gene>
<dbReference type="InterPro" id="IPR036890">
    <property type="entry name" value="HATPase_C_sf"/>
</dbReference>
<evidence type="ECO:0000313" key="22">
    <source>
        <dbReference type="Proteomes" id="UP000570474"/>
    </source>
</evidence>
<keyword evidence="6" id="KW-0004">4Fe-4S</keyword>
<evidence type="ECO:0000256" key="19">
    <source>
        <dbReference type="SAM" id="Phobius"/>
    </source>
</evidence>
<dbReference type="CDD" id="cd16917">
    <property type="entry name" value="HATPase_UhpB-NarQ-NarX-like"/>
    <property type="match status" value="1"/>
</dbReference>
<comment type="caution">
    <text evidence="21">The sequence shown here is derived from an EMBL/GenBank/DDBJ whole genome shotgun (WGS) entry which is preliminary data.</text>
</comment>
<name>A0A847R8K1_9BACT</name>
<dbReference type="GO" id="GO:0016020">
    <property type="term" value="C:membrane"/>
    <property type="evidence" value="ECO:0007669"/>
    <property type="project" value="InterPro"/>
</dbReference>
<keyword evidence="12" id="KW-0418">Kinase</keyword>
<dbReference type="PROSITE" id="PS50109">
    <property type="entry name" value="HIS_KIN"/>
    <property type="match status" value="1"/>
</dbReference>
<comment type="catalytic activity">
    <reaction evidence="1">
        <text>ATP + protein L-histidine = ADP + protein N-phospho-L-histidine.</text>
        <dbReference type="EC" id="2.7.13.3"/>
    </reaction>
</comment>
<evidence type="ECO:0000256" key="14">
    <source>
        <dbReference type="ARBA" id="ARBA00023004"/>
    </source>
</evidence>
<evidence type="ECO:0000256" key="5">
    <source>
        <dbReference type="ARBA" id="ARBA00017322"/>
    </source>
</evidence>
<dbReference type="SUPFAM" id="SSF55874">
    <property type="entry name" value="ATPase domain of HSP90 chaperone/DNA topoisomerase II/histidine kinase"/>
    <property type="match status" value="1"/>
</dbReference>
<evidence type="ECO:0000259" key="20">
    <source>
        <dbReference type="PROSITE" id="PS50109"/>
    </source>
</evidence>
<keyword evidence="7" id="KW-0963">Cytoplasm</keyword>
<dbReference type="Proteomes" id="UP000570474">
    <property type="component" value="Unassembled WGS sequence"/>
</dbReference>
<dbReference type="GO" id="GO:0046872">
    <property type="term" value="F:metal ion binding"/>
    <property type="evidence" value="ECO:0007669"/>
    <property type="project" value="UniProtKB-KW"/>
</dbReference>
<protein>
    <recommendedName>
        <fullName evidence="5">Oxygen sensor histidine kinase NreB</fullName>
        <ecNumber evidence="4">2.7.13.3</ecNumber>
    </recommendedName>
    <alternativeName>
        <fullName evidence="18">Nitrogen regulation protein B</fullName>
    </alternativeName>
</protein>
<dbReference type="InterPro" id="IPR004358">
    <property type="entry name" value="Sig_transdc_His_kin-like_C"/>
</dbReference>
<dbReference type="EMBL" id="JABAIA010000001">
    <property type="protein sequence ID" value="NLR63419.1"/>
    <property type="molecule type" value="Genomic_DNA"/>
</dbReference>
<keyword evidence="11" id="KW-0547">Nucleotide-binding</keyword>
<keyword evidence="22" id="KW-1185">Reference proteome</keyword>
<evidence type="ECO:0000256" key="18">
    <source>
        <dbReference type="ARBA" id="ARBA00030800"/>
    </source>
</evidence>
<keyword evidence="16" id="KW-0411">Iron-sulfur</keyword>
<dbReference type="EC" id="2.7.13.3" evidence="4"/>
<dbReference type="GO" id="GO:0046983">
    <property type="term" value="F:protein dimerization activity"/>
    <property type="evidence" value="ECO:0007669"/>
    <property type="project" value="InterPro"/>
</dbReference>
<feature type="transmembrane region" description="Helical" evidence="19">
    <location>
        <begin position="382"/>
        <end position="402"/>
    </location>
</feature>
<keyword evidence="9" id="KW-0808">Transferase</keyword>
<dbReference type="SMART" id="SM00387">
    <property type="entry name" value="HATPase_c"/>
    <property type="match status" value="1"/>
</dbReference>
<dbReference type="Gene3D" id="3.30.565.10">
    <property type="entry name" value="Histidine kinase-like ATPase, C-terminal domain"/>
    <property type="match status" value="1"/>
</dbReference>
<keyword evidence="19" id="KW-0472">Membrane</keyword>
<keyword evidence="14" id="KW-0408">Iron</keyword>
<dbReference type="PRINTS" id="PR00344">
    <property type="entry name" value="BCTRLSENSOR"/>
</dbReference>
<organism evidence="21 22">
    <name type="scientific">Chitinophaga varians</name>
    <dbReference type="NCBI Taxonomy" id="2202339"/>
    <lineage>
        <taxon>Bacteria</taxon>
        <taxon>Pseudomonadati</taxon>
        <taxon>Bacteroidota</taxon>
        <taxon>Chitinophagia</taxon>
        <taxon>Chitinophagales</taxon>
        <taxon>Chitinophagaceae</taxon>
        <taxon>Chitinophaga</taxon>
    </lineage>
</organism>
<proteinExistence type="predicted"/>
<evidence type="ECO:0000256" key="16">
    <source>
        <dbReference type="ARBA" id="ARBA00023014"/>
    </source>
</evidence>
<evidence type="ECO:0000256" key="8">
    <source>
        <dbReference type="ARBA" id="ARBA00022553"/>
    </source>
</evidence>
<dbReference type="RefSeq" id="WP_168869417.1">
    <property type="nucleotide sequence ID" value="NZ_JABAIA010000001.1"/>
</dbReference>
<feature type="domain" description="Histidine kinase" evidence="20">
    <location>
        <begin position="438"/>
        <end position="627"/>
    </location>
</feature>
<dbReference type="AlphaFoldDB" id="A0A847R8K1"/>
<dbReference type="InterPro" id="IPR005467">
    <property type="entry name" value="His_kinase_dom"/>
</dbReference>
<dbReference type="Pfam" id="PF07730">
    <property type="entry name" value="HisKA_3"/>
    <property type="match status" value="1"/>
</dbReference>
<comment type="subcellular location">
    <subcellularLocation>
        <location evidence="3">Cytoplasm</location>
    </subcellularLocation>
</comment>
<sequence length="629" mass="70654">MYAVRGGILLLWTMLVSFEAIAQQRIMVDTARARALFMAGDSIAGSDTALALTYHQQGLRLAGDDPFYTGLGYFYLGRLYMDDDPQRGAAAFNKAISLLEKRETPLSWHYQSRAWANLGVIAQGESDDRKFTDIILNKAIPLAMKSGDSAAMARGYTNLAISFLNAGNHAKAILYSMQSIRIYQRNQAGEPRQIDNFTNLAKIYIEQQAYQQARNCLDSAHAYVMANPGSLYAPYYYSINAQYFINTNDFKQATFNIDEGLAATEKLNNRHYAQILLYQKARLMENLHHIAAARDILLKMYREYNFTAADRRQLYHDLSGLEAELSHPADAYQWLKKYVAISDSLNETTTRIQIAGLETKYNLAQKEKELLVIRGHAKTQQMIIWGVVLVLIPVLLFFIYFYKTKKLRAEQAVQSLQQQQRTALTQALLQGEEKERSRMARDLHDGLGGTLAAVKLNLTNALRDNPVAEMKKVIVQLDDSVSELRRIARNMMPEALLRSGLETAITDLCGSLSGENLQVDFSAINLRTDIPKPTQIIIYRIIQELLTNVIKHAEATEALVQCSQEGPVVYITVEDNGKGMDTAVAAGKRGIGLDNIQNRVEFLKGKMECRSSVGKGTIINIELHVDENK</sequence>
<dbReference type="Gene3D" id="1.25.40.10">
    <property type="entry name" value="Tetratricopeptide repeat domain"/>
    <property type="match status" value="1"/>
</dbReference>
<dbReference type="Gene3D" id="1.20.5.1930">
    <property type="match status" value="1"/>
</dbReference>
<evidence type="ECO:0000256" key="6">
    <source>
        <dbReference type="ARBA" id="ARBA00022485"/>
    </source>
</evidence>
<dbReference type="GO" id="GO:0000155">
    <property type="term" value="F:phosphorelay sensor kinase activity"/>
    <property type="evidence" value="ECO:0007669"/>
    <property type="project" value="InterPro"/>
</dbReference>
<dbReference type="PANTHER" id="PTHR24421">
    <property type="entry name" value="NITRATE/NITRITE SENSOR PROTEIN NARX-RELATED"/>
    <property type="match status" value="1"/>
</dbReference>
<dbReference type="Pfam" id="PF02518">
    <property type="entry name" value="HATPase_c"/>
    <property type="match status" value="1"/>
</dbReference>
<dbReference type="SUPFAM" id="SSF48452">
    <property type="entry name" value="TPR-like"/>
    <property type="match status" value="1"/>
</dbReference>
<dbReference type="GO" id="GO:0005524">
    <property type="term" value="F:ATP binding"/>
    <property type="evidence" value="ECO:0007669"/>
    <property type="project" value="UniProtKB-KW"/>
</dbReference>
<evidence type="ECO:0000256" key="1">
    <source>
        <dbReference type="ARBA" id="ARBA00000085"/>
    </source>
</evidence>
<keyword evidence="13" id="KW-0067">ATP-binding</keyword>
<evidence type="ECO:0000256" key="17">
    <source>
        <dbReference type="ARBA" id="ARBA00024827"/>
    </source>
</evidence>
<keyword evidence="10" id="KW-0479">Metal-binding</keyword>
<dbReference type="GO" id="GO:0005737">
    <property type="term" value="C:cytoplasm"/>
    <property type="evidence" value="ECO:0007669"/>
    <property type="project" value="UniProtKB-SubCell"/>
</dbReference>
<keyword evidence="8" id="KW-0597">Phosphoprotein</keyword>
<dbReference type="InterPro" id="IPR011712">
    <property type="entry name" value="Sig_transdc_His_kin_sub3_dim/P"/>
</dbReference>
<evidence type="ECO:0000256" key="12">
    <source>
        <dbReference type="ARBA" id="ARBA00022777"/>
    </source>
</evidence>